<dbReference type="NCBIfam" id="TIGR01730">
    <property type="entry name" value="RND_mfp"/>
    <property type="match status" value="1"/>
</dbReference>
<dbReference type="SUPFAM" id="SSF111369">
    <property type="entry name" value="HlyD-like secretion proteins"/>
    <property type="match status" value="1"/>
</dbReference>
<organism evidence="5">
    <name type="scientific">Thermosulfurimonas dismutans</name>
    <dbReference type="NCBI Taxonomy" id="999894"/>
    <lineage>
        <taxon>Bacteria</taxon>
        <taxon>Pseudomonadati</taxon>
        <taxon>Thermodesulfobacteriota</taxon>
        <taxon>Thermodesulfobacteria</taxon>
        <taxon>Thermodesulfobacteriales</taxon>
        <taxon>Thermodesulfobacteriaceae</taxon>
        <taxon>Thermosulfurimonas</taxon>
    </lineage>
</organism>
<dbReference type="InterPro" id="IPR058625">
    <property type="entry name" value="MdtA-like_BSH"/>
</dbReference>
<sequence>MNWEWPWSWPRESISPWREGMCARTLLGLFLMGLGLILPGSPLAQTLLFRVATPVRRDFCRTVPFTGEVLSRRSVRITALTSGRIVSLGVSDESRVKAGEVLFVLGGPEVEKRLGSLRTEIRILQQRILLAEKALKLKKKGFSARLIPYSEVLSAEEHLWRLKSELSARQNAFHLLESYLRIRAPIAGIFTRRRVSVGQWVEKGAVLAEIVDPERVWIRALVFPPRGFRLSRKPARILLPDRVLPARVTRVAPEETPVGGRIVFLSGPELSRYLAPGETVKGRIVLAEHRNALALPRQAVIYDRNEKPWVFVKTPKGYVRRALRLGLVQGNWVEVLSGLKPHEKVVVQGAYELFYRNFPRTYHLPD</sequence>
<dbReference type="GO" id="GO:0015562">
    <property type="term" value="F:efflux transmembrane transporter activity"/>
    <property type="evidence" value="ECO:0007669"/>
    <property type="project" value="InterPro"/>
</dbReference>
<feature type="domain" description="CzcB-like C-terminal circularly permuted SH3-like" evidence="4">
    <location>
        <begin position="296"/>
        <end position="351"/>
    </location>
</feature>
<comment type="caution">
    <text evidence="5">The sequence shown here is derived from an EMBL/GenBank/DDBJ whole genome shotgun (WGS) entry which is preliminary data.</text>
</comment>
<dbReference type="PANTHER" id="PTHR30097">
    <property type="entry name" value="CATION EFFLUX SYSTEM PROTEIN CUSB"/>
    <property type="match status" value="1"/>
</dbReference>
<dbReference type="Gene3D" id="2.40.30.170">
    <property type="match status" value="1"/>
</dbReference>
<gene>
    <name evidence="5" type="ORF">ENJ40_02395</name>
</gene>
<dbReference type="InterPro" id="IPR006143">
    <property type="entry name" value="RND_pump_MFP"/>
</dbReference>
<dbReference type="Gene3D" id="2.40.420.20">
    <property type="match status" value="1"/>
</dbReference>
<dbReference type="GO" id="GO:0016020">
    <property type="term" value="C:membrane"/>
    <property type="evidence" value="ECO:0007669"/>
    <property type="project" value="InterPro"/>
</dbReference>
<dbReference type="InterPro" id="IPR051909">
    <property type="entry name" value="MFP_Cation_Efflux"/>
</dbReference>
<dbReference type="FunFam" id="2.40.420.20:FF:000006">
    <property type="entry name" value="RND family efflux transporter MFP subunit"/>
    <property type="match status" value="1"/>
</dbReference>
<protein>
    <submittedName>
        <fullName evidence="5">Efflux RND transporter periplasmic adaptor subunit</fullName>
    </submittedName>
</protein>
<dbReference type="GO" id="GO:0015679">
    <property type="term" value="P:plasma membrane copper ion transport"/>
    <property type="evidence" value="ECO:0007669"/>
    <property type="project" value="TreeGrafter"/>
</dbReference>
<evidence type="ECO:0000259" key="3">
    <source>
        <dbReference type="Pfam" id="PF25917"/>
    </source>
</evidence>
<dbReference type="GO" id="GO:0060003">
    <property type="term" value="P:copper ion export"/>
    <property type="evidence" value="ECO:0007669"/>
    <property type="project" value="TreeGrafter"/>
</dbReference>
<evidence type="ECO:0000313" key="5">
    <source>
        <dbReference type="EMBL" id="HFC97296.1"/>
    </source>
</evidence>
<dbReference type="GO" id="GO:0030313">
    <property type="term" value="C:cell envelope"/>
    <property type="evidence" value="ECO:0007669"/>
    <property type="project" value="TreeGrafter"/>
</dbReference>
<keyword evidence="2" id="KW-0813">Transport</keyword>
<dbReference type="Pfam" id="PF25975">
    <property type="entry name" value="CzcB_C"/>
    <property type="match status" value="1"/>
</dbReference>
<dbReference type="PANTHER" id="PTHR30097:SF4">
    <property type="entry name" value="SLR6042 PROTEIN"/>
    <property type="match status" value="1"/>
</dbReference>
<dbReference type="Pfam" id="PF25917">
    <property type="entry name" value="BSH_RND"/>
    <property type="match status" value="1"/>
</dbReference>
<dbReference type="AlphaFoldDB" id="A0A7C3CJV7"/>
<accession>A0A7C3CJV7</accession>
<dbReference type="Proteomes" id="UP000886043">
    <property type="component" value="Unassembled WGS sequence"/>
</dbReference>
<evidence type="ECO:0000256" key="1">
    <source>
        <dbReference type="ARBA" id="ARBA00009477"/>
    </source>
</evidence>
<evidence type="ECO:0000259" key="4">
    <source>
        <dbReference type="Pfam" id="PF25975"/>
    </source>
</evidence>
<dbReference type="EMBL" id="DRMH01000022">
    <property type="protein sequence ID" value="HFC97296.1"/>
    <property type="molecule type" value="Genomic_DNA"/>
</dbReference>
<evidence type="ECO:0000256" key="2">
    <source>
        <dbReference type="ARBA" id="ARBA00022448"/>
    </source>
</evidence>
<name>A0A7C3CJV7_9BACT</name>
<comment type="similarity">
    <text evidence="1">Belongs to the membrane fusion protein (MFP) (TC 8.A.1) family.</text>
</comment>
<dbReference type="InterPro" id="IPR058649">
    <property type="entry name" value="CzcB_C"/>
</dbReference>
<dbReference type="Gene3D" id="1.10.287.470">
    <property type="entry name" value="Helix hairpin bin"/>
    <property type="match status" value="1"/>
</dbReference>
<dbReference type="Gene3D" id="2.40.50.100">
    <property type="match status" value="1"/>
</dbReference>
<proteinExistence type="inferred from homology"/>
<reference evidence="5" key="1">
    <citation type="journal article" date="2020" name="mSystems">
        <title>Genome- and Community-Level Interaction Insights into Carbon Utilization and Element Cycling Functions of Hydrothermarchaeota in Hydrothermal Sediment.</title>
        <authorList>
            <person name="Zhou Z."/>
            <person name="Liu Y."/>
            <person name="Xu W."/>
            <person name="Pan J."/>
            <person name="Luo Z.H."/>
            <person name="Li M."/>
        </authorList>
    </citation>
    <scope>NUCLEOTIDE SEQUENCE [LARGE SCALE GENOMIC DNA]</scope>
    <source>
        <strain evidence="5">HyVt-483</strain>
    </source>
</reference>
<feature type="domain" description="Multidrug resistance protein MdtA-like barrel-sandwich hybrid" evidence="3">
    <location>
        <begin position="73"/>
        <end position="211"/>
    </location>
</feature>